<keyword evidence="2 5" id="KW-0378">Hydrolase</keyword>
<dbReference type="Pfam" id="PF07859">
    <property type="entry name" value="Abhydrolase_3"/>
    <property type="match status" value="1"/>
</dbReference>
<feature type="transmembrane region" description="Helical" evidence="3">
    <location>
        <begin position="7"/>
        <end position="25"/>
    </location>
</feature>
<dbReference type="RefSeq" id="WP_053331876.1">
    <property type="nucleotide sequence ID" value="NZ_CCEJ010000006.1"/>
</dbReference>
<dbReference type="AlphaFoldDB" id="A0A090E048"/>
<organism evidence="5 6">
    <name type="scientific">Candidatus Criblamydia sequanensis CRIB-18</name>
    <dbReference type="NCBI Taxonomy" id="1437425"/>
    <lineage>
        <taxon>Bacteria</taxon>
        <taxon>Pseudomonadati</taxon>
        <taxon>Chlamydiota</taxon>
        <taxon>Chlamydiia</taxon>
        <taxon>Parachlamydiales</taxon>
        <taxon>Candidatus Criblamydiaceae</taxon>
        <taxon>Candidatus Criblamydia</taxon>
    </lineage>
</organism>
<comment type="caution">
    <text evidence="5">The sequence shown here is derived from an EMBL/GenBank/DDBJ whole genome shotgun (WGS) entry which is preliminary data.</text>
</comment>
<reference evidence="5" key="1">
    <citation type="submission" date="2013-12" db="EMBL/GenBank/DDBJ databases">
        <authorList>
            <person name="Linke B."/>
        </authorList>
    </citation>
    <scope>NUCLEOTIDE SEQUENCE [LARGE SCALE GENOMIC DNA]</scope>
    <source>
        <strain evidence="5">CRIB-18</strain>
    </source>
</reference>
<keyword evidence="3" id="KW-1133">Transmembrane helix</keyword>
<dbReference type="Gene3D" id="3.40.50.1820">
    <property type="entry name" value="alpha/beta hydrolase"/>
    <property type="match status" value="1"/>
</dbReference>
<evidence type="ECO:0000313" key="5">
    <source>
        <dbReference type="EMBL" id="CDR34214.1"/>
    </source>
</evidence>
<dbReference type="OrthoDB" id="24847at2"/>
<dbReference type="GO" id="GO:0004806">
    <property type="term" value="F:triacylglycerol lipase activity"/>
    <property type="evidence" value="ECO:0007669"/>
    <property type="project" value="TreeGrafter"/>
</dbReference>
<keyword evidence="6" id="KW-1185">Reference proteome</keyword>
<sequence length="361" mass="40336">MKKNLTNTLKISIVGILLLSSFFFLKRDEITKESFPDRHVPSREIPVPTNVSRELKKNIALPLNPLMYVEPKTREEWREIVEKGSGVVTQSLMSQANKLFKVEVKPEIMAEVKTHIVSPKNIPEKNKNRILVYIHGGGYILNGGEGSIPEAMAMAHYGEIKVISIDYRMLPDYPFPAGLDDVIAVYKQVLNQYKPENIGMFGTSAGAALTASAMLKLNDLNLPQPAVIGLGTPFSDISGIGDSYQTNQDIDNFLVKYNGLLRSIANLYTGKNDMKEPLISPVYGDFKKGFPPTILTTGTRDLFLSNTVRMHQKLREAGVEAYLQVFEGCSHAFYLQVLDSPESKQAYQEMVLFFDKHLGNS</sequence>
<evidence type="ECO:0000256" key="3">
    <source>
        <dbReference type="SAM" id="Phobius"/>
    </source>
</evidence>
<dbReference type="PANTHER" id="PTHR48081:SF30">
    <property type="entry name" value="ACETYL-HYDROLASE LIPR-RELATED"/>
    <property type="match status" value="1"/>
</dbReference>
<evidence type="ECO:0000256" key="1">
    <source>
        <dbReference type="ARBA" id="ARBA00010515"/>
    </source>
</evidence>
<dbReference type="InterPro" id="IPR013094">
    <property type="entry name" value="AB_hydrolase_3"/>
</dbReference>
<name>A0A090E048_9BACT</name>
<reference evidence="5" key="2">
    <citation type="submission" date="2014-09" db="EMBL/GenBank/DDBJ databases">
        <title>Criblamydia sequanensis harbors a mega-plasmid encoding arsenite resistance.</title>
        <authorList>
            <person name="Bertelli C."/>
            <person name="Goesmann A."/>
            <person name="Greub G."/>
        </authorList>
    </citation>
    <scope>NUCLEOTIDE SEQUENCE [LARGE SCALE GENOMIC DNA]</scope>
    <source>
        <strain evidence="5">CRIB-18</strain>
    </source>
</reference>
<dbReference type="SUPFAM" id="SSF53474">
    <property type="entry name" value="alpha/beta-Hydrolases"/>
    <property type="match status" value="1"/>
</dbReference>
<evidence type="ECO:0000313" key="6">
    <source>
        <dbReference type="Proteomes" id="UP000031552"/>
    </source>
</evidence>
<dbReference type="STRING" id="1437425.CSEC_1395"/>
<keyword evidence="3" id="KW-0812">Transmembrane</keyword>
<dbReference type="EMBL" id="CCEJ010000006">
    <property type="protein sequence ID" value="CDR34214.1"/>
    <property type="molecule type" value="Genomic_DNA"/>
</dbReference>
<dbReference type="InterPro" id="IPR050300">
    <property type="entry name" value="GDXG_lipolytic_enzyme"/>
</dbReference>
<dbReference type="PANTHER" id="PTHR48081">
    <property type="entry name" value="AB HYDROLASE SUPERFAMILY PROTEIN C4A8.06C"/>
    <property type="match status" value="1"/>
</dbReference>
<proteinExistence type="inferred from homology"/>
<protein>
    <submittedName>
        <fullName evidence="5">Alpha/beta hydrolase domain-containing protein</fullName>
    </submittedName>
</protein>
<feature type="domain" description="Alpha/beta hydrolase fold-3" evidence="4">
    <location>
        <begin position="131"/>
        <end position="334"/>
    </location>
</feature>
<keyword evidence="3" id="KW-0472">Membrane</keyword>
<evidence type="ECO:0000259" key="4">
    <source>
        <dbReference type="Pfam" id="PF07859"/>
    </source>
</evidence>
<gene>
    <name evidence="5" type="ORF">CSEC_1395</name>
</gene>
<dbReference type="Proteomes" id="UP000031552">
    <property type="component" value="Unassembled WGS sequence"/>
</dbReference>
<evidence type="ECO:0000256" key="2">
    <source>
        <dbReference type="ARBA" id="ARBA00022801"/>
    </source>
</evidence>
<dbReference type="InterPro" id="IPR029058">
    <property type="entry name" value="AB_hydrolase_fold"/>
</dbReference>
<accession>A0A090E048</accession>
<comment type="similarity">
    <text evidence="1">Belongs to the 'GDXG' lipolytic enzyme family.</text>
</comment>
<dbReference type="eggNOG" id="COG0657">
    <property type="taxonomic scope" value="Bacteria"/>
</dbReference>